<dbReference type="PATRIC" id="fig|121290.4.peg.3505"/>
<organism evidence="4 5">
    <name type="scientific">Hyphomicrobium sulfonivorans</name>
    <dbReference type="NCBI Taxonomy" id="121290"/>
    <lineage>
        <taxon>Bacteria</taxon>
        <taxon>Pseudomonadati</taxon>
        <taxon>Pseudomonadota</taxon>
        <taxon>Alphaproteobacteria</taxon>
        <taxon>Hyphomicrobiales</taxon>
        <taxon>Hyphomicrobiaceae</taxon>
        <taxon>Hyphomicrobium</taxon>
    </lineage>
</organism>
<feature type="transmembrane region" description="Helical" evidence="3">
    <location>
        <begin position="75"/>
        <end position="93"/>
    </location>
</feature>
<sequence>MHTDTISQRAIKWSCAIIFSSIAVMAITSDIVDLRDPTGMLVRWRLDHTIAIVLIAATTLSVEAAVNAWSDGRRALAAGFALVATIGVAYVVFNSAGRLAEAQGFRDRVASAHNAKVEAARNRLDEALAAKARIDADALERATMRHCATHCRAILEGSQSAAAAEVESARAELAALPPPMQVGSAKAQWWADTLSGVLPPAATERLAPRIEYVGLVLFGEAGAMFGWLALRRRQNRPSEPVDAGTKAAPAGSAPDTSTEQLALTVDTVETGVPTPLVDTPPAPAVDGIAPNVDQPAPKPSAPTRKPRKTGSKQRRRRPSPAPSAPPKWEPSAIVSDLMLRAATGRSFENNTKAAEHYGYSRSRLSELRKQWKEEGALV</sequence>
<dbReference type="OrthoDB" id="7277438at2"/>
<gene>
    <name evidence="4" type="ORF">APY04_0812</name>
</gene>
<dbReference type="EMBL" id="LMTR01000028">
    <property type="protein sequence ID" value="KWT70751.1"/>
    <property type="molecule type" value="Genomic_DNA"/>
</dbReference>
<comment type="caution">
    <text evidence="4">The sequence shown here is derived from an EMBL/GenBank/DDBJ whole genome shotgun (WGS) entry which is preliminary data.</text>
</comment>
<feature type="coiled-coil region" evidence="1">
    <location>
        <begin position="110"/>
        <end position="137"/>
    </location>
</feature>
<keyword evidence="3" id="KW-0472">Membrane</keyword>
<evidence type="ECO:0000256" key="3">
    <source>
        <dbReference type="SAM" id="Phobius"/>
    </source>
</evidence>
<evidence type="ECO:0000256" key="1">
    <source>
        <dbReference type="SAM" id="Coils"/>
    </source>
</evidence>
<keyword evidence="5" id="KW-1185">Reference proteome</keyword>
<feature type="compositionally biased region" description="Pro residues" evidence="2">
    <location>
        <begin position="319"/>
        <end position="328"/>
    </location>
</feature>
<feature type="region of interest" description="Disordered" evidence="2">
    <location>
        <begin position="271"/>
        <end position="332"/>
    </location>
</feature>
<proteinExistence type="predicted"/>
<evidence type="ECO:0000313" key="4">
    <source>
        <dbReference type="EMBL" id="KWT70751.1"/>
    </source>
</evidence>
<reference evidence="4 5" key="1">
    <citation type="submission" date="2015-10" db="EMBL/GenBank/DDBJ databases">
        <title>Transcriptomic analysis of a linuron degrading triple-species bacterial consortium.</title>
        <authorList>
            <person name="Albers P."/>
        </authorList>
    </citation>
    <scope>NUCLEOTIDE SEQUENCE [LARGE SCALE GENOMIC DNA]</scope>
    <source>
        <strain evidence="4 5">WDL6</strain>
    </source>
</reference>
<keyword evidence="1" id="KW-0175">Coiled coil</keyword>
<protein>
    <submittedName>
        <fullName evidence="4">Uncharacterized protein</fullName>
    </submittedName>
</protein>
<dbReference type="RefSeq" id="WP_068459910.1">
    <property type="nucleotide sequence ID" value="NZ_LMTR01000028.1"/>
</dbReference>
<evidence type="ECO:0000313" key="5">
    <source>
        <dbReference type="Proteomes" id="UP000059074"/>
    </source>
</evidence>
<feature type="transmembrane region" description="Helical" evidence="3">
    <location>
        <begin position="49"/>
        <end position="68"/>
    </location>
</feature>
<accession>A0A109BKZ8</accession>
<name>A0A109BKZ8_HYPSL</name>
<dbReference type="AlphaFoldDB" id="A0A109BKZ8"/>
<keyword evidence="3" id="KW-0812">Transmembrane</keyword>
<feature type="transmembrane region" description="Helical" evidence="3">
    <location>
        <begin position="12"/>
        <end position="29"/>
    </location>
</feature>
<feature type="compositionally biased region" description="Basic residues" evidence="2">
    <location>
        <begin position="304"/>
        <end position="318"/>
    </location>
</feature>
<keyword evidence="3" id="KW-1133">Transmembrane helix</keyword>
<dbReference type="Proteomes" id="UP000059074">
    <property type="component" value="Unassembled WGS sequence"/>
</dbReference>
<dbReference type="STRING" id="121290.APY04_0812"/>
<feature type="region of interest" description="Disordered" evidence="2">
    <location>
        <begin position="237"/>
        <end position="258"/>
    </location>
</feature>
<evidence type="ECO:0000256" key="2">
    <source>
        <dbReference type="SAM" id="MobiDB-lite"/>
    </source>
</evidence>